<organism evidence="1 2">
    <name type="scientific">Protopolystoma xenopodis</name>
    <dbReference type="NCBI Taxonomy" id="117903"/>
    <lineage>
        <taxon>Eukaryota</taxon>
        <taxon>Metazoa</taxon>
        <taxon>Spiralia</taxon>
        <taxon>Lophotrochozoa</taxon>
        <taxon>Platyhelminthes</taxon>
        <taxon>Monogenea</taxon>
        <taxon>Polyopisthocotylea</taxon>
        <taxon>Polystomatidea</taxon>
        <taxon>Polystomatidae</taxon>
        <taxon>Protopolystoma</taxon>
    </lineage>
</organism>
<comment type="caution">
    <text evidence="1">The sequence shown here is derived from an EMBL/GenBank/DDBJ whole genome shotgun (WGS) entry which is preliminary data.</text>
</comment>
<name>A0A448X986_9PLAT</name>
<evidence type="ECO:0000313" key="1">
    <source>
        <dbReference type="EMBL" id="VEL31395.1"/>
    </source>
</evidence>
<dbReference type="EMBL" id="CAAALY010121864">
    <property type="protein sequence ID" value="VEL31395.1"/>
    <property type="molecule type" value="Genomic_DNA"/>
</dbReference>
<dbReference type="Proteomes" id="UP000784294">
    <property type="component" value="Unassembled WGS sequence"/>
</dbReference>
<accession>A0A448X986</accession>
<proteinExistence type="predicted"/>
<sequence>GSISTSISPTSIHKSTASTGFASSISSTSTAVNHASTTNVASPSLAILSTPVTGGTDAFLAPGSISVPIKIGNHRDAAFLLHEVRCIAGLFVL</sequence>
<feature type="non-terminal residue" evidence="1">
    <location>
        <position position="1"/>
    </location>
</feature>
<protein>
    <submittedName>
        <fullName evidence="1">Uncharacterized protein</fullName>
    </submittedName>
</protein>
<dbReference type="AlphaFoldDB" id="A0A448X986"/>
<reference evidence="1" key="1">
    <citation type="submission" date="2018-11" db="EMBL/GenBank/DDBJ databases">
        <authorList>
            <consortium name="Pathogen Informatics"/>
        </authorList>
    </citation>
    <scope>NUCLEOTIDE SEQUENCE</scope>
</reference>
<keyword evidence="2" id="KW-1185">Reference proteome</keyword>
<evidence type="ECO:0000313" key="2">
    <source>
        <dbReference type="Proteomes" id="UP000784294"/>
    </source>
</evidence>
<gene>
    <name evidence="1" type="ORF">PXEA_LOCUS24835</name>
</gene>